<name>A0A9X1R1V4_9FLAO</name>
<sequence>MKILFSIICMFVLLSCNDGNKENQKVIENEKSGFSVELLENYFPKNEIEFNSPVKTVVISDKVRFEQFFGVAKTMNNVISPIDFDENKVVALIAKPSDVKKEILITATELKKNKLLVKYKLKQGENQSFTSTDLKMFAIPKSVYAVDFVIDRDESVNN</sequence>
<keyword evidence="2" id="KW-1185">Reference proteome</keyword>
<dbReference type="AlphaFoldDB" id="A0A9X1R1V4"/>
<dbReference type="PROSITE" id="PS51257">
    <property type="entry name" value="PROKAR_LIPOPROTEIN"/>
    <property type="match status" value="1"/>
</dbReference>
<comment type="caution">
    <text evidence="1">The sequence shown here is derived from an EMBL/GenBank/DDBJ whole genome shotgun (WGS) entry which is preliminary data.</text>
</comment>
<accession>A0A9X1R1V4</accession>
<dbReference type="Proteomes" id="UP001139462">
    <property type="component" value="Unassembled WGS sequence"/>
</dbReference>
<reference evidence="1" key="1">
    <citation type="submission" date="2021-09" db="EMBL/GenBank/DDBJ databases">
        <title>Genome of Aequorivita sp. strain F64183.</title>
        <authorList>
            <person name="Wang Y."/>
        </authorList>
    </citation>
    <scope>NUCLEOTIDE SEQUENCE</scope>
    <source>
        <strain evidence="1">F64183</strain>
    </source>
</reference>
<organism evidence="1 2">
    <name type="scientific">Aequorivita xiaoshiensis</name>
    <dbReference type="NCBI Taxonomy" id="2874476"/>
    <lineage>
        <taxon>Bacteria</taxon>
        <taxon>Pseudomonadati</taxon>
        <taxon>Bacteroidota</taxon>
        <taxon>Flavobacteriia</taxon>
        <taxon>Flavobacteriales</taxon>
        <taxon>Flavobacteriaceae</taxon>
        <taxon>Aequorivita</taxon>
    </lineage>
</organism>
<evidence type="ECO:0000313" key="1">
    <source>
        <dbReference type="EMBL" id="MCG2430043.1"/>
    </source>
</evidence>
<evidence type="ECO:0008006" key="3">
    <source>
        <dbReference type="Google" id="ProtNLM"/>
    </source>
</evidence>
<evidence type="ECO:0000313" key="2">
    <source>
        <dbReference type="Proteomes" id="UP001139462"/>
    </source>
</evidence>
<gene>
    <name evidence="1" type="ORF">K8344_02840</name>
</gene>
<protein>
    <recommendedName>
        <fullName evidence="3">Lipoprotein</fullName>
    </recommendedName>
</protein>
<dbReference type="RefSeq" id="WP_237606776.1">
    <property type="nucleotide sequence ID" value="NZ_JAIRBB010000001.1"/>
</dbReference>
<dbReference type="EMBL" id="JAIRBB010000001">
    <property type="protein sequence ID" value="MCG2430043.1"/>
    <property type="molecule type" value="Genomic_DNA"/>
</dbReference>
<proteinExistence type="predicted"/>